<feature type="transmembrane region" description="Helical" evidence="2">
    <location>
        <begin position="190"/>
        <end position="209"/>
    </location>
</feature>
<comment type="caution">
    <text evidence="3">The sequence shown here is derived from an EMBL/GenBank/DDBJ whole genome shotgun (WGS) entry which is preliminary data.</text>
</comment>
<keyword evidence="2" id="KW-1133">Transmembrane helix</keyword>
<feature type="region of interest" description="Disordered" evidence="1">
    <location>
        <begin position="294"/>
        <end position="326"/>
    </location>
</feature>
<protein>
    <submittedName>
        <fullName evidence="3">Uncharacterized protein</fullName>
    </submittedName>
</protein>
<proteinExistence type="predicted"/>
<evidence type="ECO:0000313" key="4">
    <source>
        <dbReference type="Proteomes" id="UP000317716"/>
    </source>
</evidence>
<dbReference type="InterPro" id="IPR031599">
    <property type="entry name" value="ABC_tran_2"/>
</dbReference>
<evidence type="ECO:0000256" key="1">
    <source>
        <dbReference type="SAM" id="MobiDB-lite"/>
    </source>
</evidence>
<dbReference type="Pfam" id="PF16949">
    <property type="entry name" value="ABC_tran_2"/>
    <property type="match status" value="1"/>
</dbReference>
<evidence type="ECO:0000313" key="3">
    <source>
        <dbReference type="EMBL" id="TMQ58789.1"/>
    </source>
</evidence>
<sequence length="562" mass="57978">MNARGVLRGRARALRNALFGRGAKRAALRPRGPLYSLALVAVAAWIVHSGFAALLAALARPGAPPAVLRAALALALDVALAGVLLFDLESAVSTLILDRDLDLLRAAPLPPRSILAIKLLDALPRAAAPLVVVALPALIAAAQTLQAPAAAWLAAPVVLALLWAIPLGAGTALALAWLARVPARRVRESLGLVSTLAFAALWLTNLFVLPRIAAEEGEPLERVRALLAAAAPALARTPGGWAAALLGGAPAGEIARSAGALAAAAAASVALAALVASRHLTGVLAAARTPVARPARRRAKRPLPAGSDRTLPARSLRSANSAHPLPTRPARRVPLFIAVMRRDRRLFVRDWTVLGDVLTAALLWTCLPLLALPLRPLRSPWLVRAMLLALAVGLGYEIAARAFPLERRGAAWMRLAPVRARSWAAARFASAGALALALVGVAGASLGLAARLGAEEWLATLAAVIPALALSVTLGLWTGAAFGDPTWTNPRAVLTLGGRLVAAALVVAQMTGWLVLTAAEESGSGSYAWLLPWLPGLAAIGLSAVAVGAVARRINRGGYAIP</sequence>
<feature type="transmembrane region" description="Helical" evidence="2">
    <location>
        <begin position="66"/>
        <end position="86"/>
    </location>
</feature>
<feature type="transmembrane region" description="Helical" evidence="2">
    <location>
        <begin position="254"/>
        <end position="276"/>
    </location>
</feature>
<gene>
    <name evidence="3" type="ORF">E6K72_02210</name>
</gene>
<feature type="transmembrane region" description="Helical" evidence="2">
    <location>
        <begin position="34"/>
        <end position="60"/>
    </location>
</feature>
<dbReference type="AlphaFoldDB" id="A0A538T570"/>
<feature type="transmembrane region" description="Helical" evidence="2">
    <location>
        <begin position="351"/>
        <end position="375"/>
    </location>
</feature>
<organism evidence="3 4">
    <name type="scientific">Eiseniibacteriota bacterium</name>
    <dbReference type="NCBI Taxonomy" id="2212470"/>
    <lineage>
        <taxon>Bacteria</taxon>
        <taxon>Candidatus Eiseniibacteriota</taxon>
    </lineage>
</organism>
<feature type="transmembrane region" description="Helical" evidence="2">
    <location>
        <begin position="151"/>
        <end position="178"/>
    </location>
</feature>
<feature type="transmembrane region" description="Helical" evidence="2">
    <location>
        <begin position="424"/>
        <end position="445"/>
    </location>
</feature>
<feature type="transmembrane region" description="Helical" evidence="2">
    <location>
        <begin position="527"/>
        <end position="551"/>
    </location>
</feature>
<reference evidence="3 4" key="1">
    <citation type="journal article" date="2019" name="Nat. Microbiol.">
        <title>Mediterranean grassland soil C-N compound turnover is dependent on rainfall and depth, and is mediated by genomically divergent microorganisms.</title>
        <authorList>
            <person name="Diamond S."/>
            <person name="Andeer P.F."/>
            <person name="Li Z."/>
            <person name="Crits-Christoph A."/>
            <person name="Burstein D."/>
            <person name="Anantharaman K."/>
            <person name="Lane K.R."/>
            <person name="Thomas B.C."/>
            <person name="Pan C."/>
            <person name="Northen T.R."/>
            <person name="Banfield J.F."/>
        </authorList>
    </citation>
    <scope>NUCLEOTIDE SEQUENCE [LARGE SCALE GENOMIC DNA]</scope>
    <source>
        <strain evidence="3">WS_2</strain>
    </source>
</reference>
<feature type="transmembrane region" description="Helical" evidence="2">
    <location>
        <begin position="457"/>
        <end position="480"/>
    </location>
</feature>
<keyword evidence="2" id="KW-0812">Transmembrane</keyword>
<dbReference type="Proteomes" id="UP000317716">
    <property type="component" value="Unassembled WGS sequence"/>
</dbReference>
<accession>A0A538T570</accession>
<evidence type="ECO:0000256" key="2">
    <source>
        <dbReference type="SAM" id="Phobius"/>
    </source>
</evidence>
<feature type="transmembrane region" description="Helical" evidence="2">
    <location>
        <begin position="126"/>
        <end position="145"/>
    </location>
</feature>
<keyword evidence="2" id="KW-0472">Membrane</keyword>
<feature type="transmembrane region" description="Helical" evidence="2">
    <location>
        <begin position="492"/>
        <end position="515"/>
    </location>
</feature>
<dbReference type="EMBL" id="VBOS01000067">
    <property type="protein sequence ID" value="TMQ58789.1"/>
    <property type="molecule type" value="Genomic_DNA"/>
</dbReference>
<name>A0A538T570_UNCEI</name>
<feature type="transmembrane region" description="Helical" evidence="2">
    <location>
        <begin position="381"/>
        <end position="403"/>
    </location>
</feature>